<dbReference type="InterPro" id="IPR045323">
    <property type="entry name" value="CCDC34"/>
</dbReference>
<accession>A0A834INX6</accession>
<dbReference type="AlphaFoldDB" id="A0A834INX6"/>
<reference evidence="4" key="1">
    <citation type="submission" date="2020-08" db="EMBL/GenBank/DDBJ databases">
        <title>Genome sequencing and assembly of the red palm weevil Rhynchophorus ferrugineus.</title>
        <authorList>
            <person name="Dias G.B."/>
            <person name="Bergman C.M."/>
            <person name="Manee M."/>
        </authorList>
    </citation>
    <scope>NUCLEOTIDE SEQUENCE</scope>
    <source>
        <strain evidence="4">AA-2017</strain>
        <tissue evidence="4">Whole larva</tissue>
    </source>
</reference>
<evidence type="ECO:0000256" key="2">
    <source>
        <dbReference type="SAM" id="MobiDB-lite"/>
    </source>
</evidence>
<dbReference type="OrthoDB" id="6591885at2759"/>
<dbReference type="InterPro" id="IPR025259">
    <property type="entry name" value="CCDC34/181"/>
</dbReference>
<evidence type="ECO:0000313" key="5">
    <source>
        <dbReference type="Proteomes" id="UP000625711"/>
    </source>
</evidence>
<evidence type="ECO:0000256" key="1">
    <source>
        <dbReference type="SAM" id="Coils"/>
    </source>
</evidence>
<comment type="caution">
    <text evidence="4">The sequence shown here is derived from an EMBL/GenBank/DDBJ whole genome shotgun (WGS) entry which is preliminary data.</text>
</comment>
<keyword evidence="1" id="KW-0175">Coiled coil</keyword>
<proteinExistence type="predicted"/>
<feature type="coiled-coil region" evidence="1">
    <location>
        <begin position="187"/>
        <end position="283"/>
    </location>
</feature>
<evidence type="ECO:0000313" key="4">
    <source>
        <dbReference type="EMBL" id="KAF7282198.1"/>
    </source>
</evidence>
<organism evidence="4 5">
    <name type="scientific">Rhynchophorus ferrugineus</name>
    <name type="common">Red palm weevil</name>
    <name type="synonym">Curculio ferrugineus</name>
    <dbReference type="NCBI Taxonomy" id="354439"/>
    <lineage>
        <taxon>Eukaryota</taxon>
        <taxon>Metazoa</taxon>
        <taxon>Ecdysozoa</taxon>
        <taxon>Arthropoda</taxon>
        <taxon>Hexapoda</taxon>
        <taxon>Insecta</taxon>
        <taxon>Pterygota</taxon>
        <taxon>Neoptera</taxon>
        <taxon>Endopterygota</taxon>
        <taxon>Coleoptera</taxon>
        <taxon>Polyphaga</taxon>
        <taxon>Cucujiformia</taxon>
        <taxon>Curculionidae</taxon>
        <taxon>Dryophthorinae</taxon>
        <taxon>Rhynchophorus</taxon>
    </lineage>
</organism>
<evidence type="ECO:0000259" key="3">
    <source>
        <dbReference type="Pfam" id="PF13904"/>
    </source>
</evidence>
<dbReference type="Proteomes" id="UP000625711">
    <property type="component" value="Unassembled WGS sequence"/>
</dbReference>
<dbReference type="PANTHER" id="PTHR23247">
    <property type="entry name" value="NY-REN-41 ANTIGEN L15 -RELATED"/>
    <property type="match status" value="1"/>
</dbReference>
<dbReference type="PANTHER" id="PTHR23247:SF2">
    <property type="entry name" value="COILED-COIL DOMAIN-CONTAINING PROTEIN 34"/>
    <property type="match status" value="1"/>
</dbReference>
<feature type="compositionally biased region" description="Polar residues" evidence="2">
    <location>
        <begin position="63"/>
        <end position="74"/>
    </location>
</feature>
<feature type="region of interest" description="Disordered" evidence="2">
    <location>
        <begin position="44"/>
        <end position="103"/>
    </location>
</feature>
<gene>
    <name evidence="4" type="ORF">GWI33_002998</name>
</gene>
<dbReference type="EMBL" id="JAACXV010000183">
    <property type="protein sequence ID" value="KAF7282198.1"/>
    <property type="molecule type" value="Genomic_DNA"/>
</dbReference>
<dbReference type="Pfam" id="PF13904">
    <property type="entry name" value="CCDC34"/>
    <property type="match status" value="1"/>
</dbReference>
<protein>
    <recommendedName>
        <fullName evidence="3">Coiled-coil domain-containing protein</fullName>
    </recommendedName>
</protein>
<sequence>MIEHKQHTNEREWNIVSEYKEQETSKIIRKYINSAIYVEKTVHELPPNRKTSPLSSSDEEMSGRNTVRPKTTQNVERKDSIDSAVGYNKTENVKEKTSESGYSTNQSLNCLEGSQSTVKPGVQQCDLKLSLTCLTTDRTDRFPLLNSKDKDEIVQSWMRKKEHELKQKEMREAKIAKQRETERQKLIEKERENFKKWLAAKKKEEAQKKMEKQLQEEDERAKEIERQKRKEANEISFKLWLRRKKKNDLEKKIREKLALLHLYEEQQRKIDENERAYQEWLKNSQHRQKPIAMNKGLESLCSSTSVTYINPIPWSPNIDM</sequence>
<name>A0A834INX6_RHYFE</name>
<feature type="domain" description="Coiled-coil" evidence="3">
    <location>
        <begin position="152"/>
        <end position="314"/>
    </location>
</feature>
<keyword evidence="5" id="KW-1185">Reference proteome</keyword>